<reference evidence="2 3" key="1">
    <citation type="submission" date="2020-01" db="EMBL/GenBank/DDBJ databases">
        <authorList>
            <consortium name="DOE Joint Genome Institute"/>
            <person name="Haridas S."/>
            <person name="Albert R."/>
            <person name="Binder M."/>
            <person name="Bloem J."/>
            <person name="Labutti K."/>
            <person name="Salamov A."/>
            <person name="Andreopoulos B."/>
            <person name="Baker S.E."/>
            <person name="Barry K."/>
            <person name="Bills G."/>
            <person name="Bluhm B.H."/>
            <person name="Cannon C."/>
            <person name="Castanera R."/>
            <person name="Culley D.E."/>
            <person name="Daum C."/>
            <person name="Ezra D."/>
            <person name="Gonzalez J.B."/>
            <person name="Henrissat B."/>
            <person name="Kuo A."/>
            <person name="Liang C."/>
            <person name="Lipzen A."/>
            <person name="Lutzoni F."/>
            <person name="Magnuson J."/>
            <person name="Mondo S."/>
            <person name="Nolan M."/>
            <person name="Ohm R."/>
            <person name="Pangilinan J."/>
            <person name="Park H.-J.H."/>
            <person name="Ramirez L."/>
            <person name="Alfaro M."/>
            <person name="Sun H."/>
            <person name="Tritt A."/>
            <person name="Yoshinaga Y."/>
            <person name="Zwiers L.-H.L."/>
            <person name="Turgeon B.G."/>
            <person name="Goodwin S.B."/>
            <person name="Spatafora J.W."/>
            <person name="Crous P.W."/>
            <person name="Grigoriev I.V."/>
        </authorList>
    </citation>
    <scope>NUCLEOTIDE SEQUENCE [LARGE SCALE GENOMIC DNA]</scope>
    <source>
        <strain evidence="2 3">CBS 611.86</strain>
    </source>
</reference>
<gene>
    <name evidence="2" type="ORF">BDV95DRAFT_610471</name>
</gene>
<feature type="chain" id="PRO_5028967736" description="Extracellular membrane protein CFEM domain-containing protein" evidence="1">
    <location>
        <begin position="19"/>
        <end position="99"/>
    </location>
</feature>
<proteinExistence type="predicted"/>
<sequence>MKLNLVVLLAVFTTSSIACKCVLTSDHSKSDYDWTKRCCEKTRPSGHVFENGDCKAESIHNTLNYFARVCREKSGYTSDCKGVNPKLHEIRAICQSGRH</sequence>
<organism evidence="2 3">
    <name type="scientific">Massariosphaeria phaeospora</name>
    <dbReference type="NCBI Taxonomy" id="100035"/>
    <lineage>
        <taxon>Eukaryota</taxon>
        <taxon>Fungi</taxon>
        <taxon>Dikarya</taxon>
        <taxon>Ascomycota</taxon>
        <taxon>Pezizomycotina</taxon>
        <taxon>Dothideomycetes</taxon>
        <taxon>Pleosporomycetidae</taxon>
        <taxon>Pleosporales</taxon>
        <taxon>Pleosporales incertae sedis</taxon>
        <taxon>Massariosphaeria</taxon>
    </lineage>
</organism>
<dbReference type="AlphaFoldDB" id="A0A7C8I462"/>
<feature type="signal peptide" evidence="1">
    <location>
        <begin position="1"/>
        <end position="18"/>
    </location>
</feature>
<keyword evidence="3" id="KW-1185">Reference proteome</keyword>
<evidence type="ECO:0000256" key="1">
    <source>
        <dbReference type="SAM" id="SignalP"/>
    </source>
</evidence>
<dbReference type="PROSITE" id="PS51257">
    <property type="entry name" value="PROKAR_LIPOPROTEIN"/>
    <property type="match status" value="1"/>
</dbReference>
<dbReference type="OrthoDB" id="3809650at2759"/>
<evidence type="ECO:0000313" key="3">
    <source>
        <dbReference type="Proteomes" id="UP000481861"/>
    </source>
</evidence>
<dbReference type="EMBL" id="JAADJZ010000022">
    <property type="protein sequence ID" value="KAF2867551.1"/>
    <property type="molecule type" value="Genomic_DNA"/>
</dbReference>
<protein>
    <recommendedName>
        <fullName evidence="4">Extracellular membrane protein CFEM domain-containing protein</fullName>
    </recommendedName>
</protein>
<dbReference type="Proteomes" id="UP000481861">
    <property type="component" value="Unassembled WGS sequence"/>
</dbReference>
<accession>A0A7C8I462</accession>
<comment type="caution">
    <text evidence="2">The sequence shown here is derived from an EMBL/GenBank/DDBJ whole genome shotgun (WGS) entry which is preliminary data.</text>
</comment>
<name>A0A7C8I462_9PLEO</name>
<keyword evidence="1" id="KW-0732">Signal</keyword>
<evidence type="ECO:0008006" key="4">
    <source>
        <dbReference type="Google" id="ProtNLM"/>
    </source>
</evidence>
<evidence type="ECO:0000313" key="2">
    <source>
        <dbReference type="EMBL" id="KAF2867551.1"/>
    </source>
</evidence>